<sequence length="151" mass="15464">MAKLFLFFVSLIAFYLSTALLILGETPATCGNSCGVVDRIQACRNDDVACTCAPDILSDASACVKCSIDAGVPAEGIAGFGLMTGLESLCNDFNITGDQLISPALNETSPPRNTSPNSKGPTNSASPIETRSAVSVIAFTGVALIAGMLVV</sequence>
<keyword evidence="3" id="KW-0732">Signal</keyword>
<dbReference type="OrthoDB" id="3091542at2759"/>
<evidence type="ECO:0000313" key="4">
    <source>
        <dbReference type="EMBL" id="KAF6754551.1"/>
    </source>
</evidence>
<evidence type="ECO:0000256" key="3">
    <source>
        <dbReference type="SAM" id="SignalP"/>
    </source>
</evidence>
<accession>A0A8H6M731</accession>
<dbReference type="AlphaFoldDB" id="A0A8H6M731"/>
<comment type="caution">
    <text evidence="4">The sequence shown here is derived from an EMBL/GenBank/DDBJ whole genome shotgun (WGS) entry which is preliminary data.</text>
</comment>
<gene>
    <name evidence="4" type="ORF">DFP72DRAFT_373735</name>
</gene>
<feature type="signal peptide" evidence="3">
    <location>
        <begin position="1"/>
        <end position="19"/>
    </location>
</feature>
<reference evidence="4 5" key="1">
    <citation type="submission" date="2020-07" db="EMBL/GenBank/DDBJ databases">
        <title>Comparative genomics of pyrophilous fungi reveals a link between fire events and developmental genes.</title>
        <authorList>
            <consortium name="DOE Joint Genome Institute"/>
            <person name="Steindorff A.S."/>
            <person name="Carver A."/>
            <person name="Calhoun S."/>
            <person name="Stillman K."/>
            <person name="Liu H."/>
            <person name="Lipzen A."/>
            <person name="Pangilinan J."/>
            <person name="Labutti K."/>
            <person name="Bruns T.D."/>
            <person name="Grigoriev I.V."/>
        </authorList>
    </citation>
    <scope>NUCLEOTIDE SEQUENCE [LARGE SCALE GENOMIC DNA]</scope>
    <source>
        <strain evidence="4 5">CBS 144469</strain>
    </source>
</reference>
<feature type="chain" id="PRO_5034922359" description="Extracellular membrane protein CFEM domain-containing protein" evidence="3">
    <location>
        <begin position="20"/>
        <end position="151"/>
    </location>
</feature>
<evidence type="ECO:0008006" key="6">
    <source>
        <dbReference type="Google" id="ProtNLM"/>
    </source>
</evidence>
<feature type="region of interest" description="Disordered" evidence="1">
    <location>
        <begin position="104"/>
        <end position="127"/>
    </location>
</feature>
<feature type="transmembrane region" description="Helical" evidence="2">
    <location>
        <begin position="132"/>
        <end position="150"/>
    </location>
</feature>
<keyword evidence="2" id="KW-0812">Transmembrane</keyword>
<evidence type="ECO:0000256" key="1">
    <source>
        <dbReference type="SAM" id="MobiDB-lite"/>
    </source>
</evidence>
<organism evidence="4 5">
    <name type="scientific">Ephemerocybe angulata</name>
    <dbReference type="NCBI Taxonomy" id="980116"/>
    <lineage>
        <taxon>Eukaryota</taxon>
        <taxon>Fungi</taxon>
        <taxon>Dikarya</taxon>
        <taxon>Basidiomycota</taxon>
        <taxon>Agaricomycotina</taxon>
        <taxon>Agaricomycetes</taxon>
        <taxon>Agaricomycetidae</taxon>
        <taxon>Agaricales</taxon>
        <taxon>Agaricineae</taxon>
        <taxon>Psathyrellaceae</taxon>
        <taxon>Ephemerocybe</taxon>
    </lineage>
</organism>
<protein>
    <recommendedName>
        <fullName evidence="6">Extracellular membrane protein CFEM domain-containing protein</fullName>
    </recommendedName>
</protein>
<evidence type="ECO:0000313" key="5">
    <source>
        <dbReference type="Proteomes" id="UP000521943"/>
    </source>
</evidence>
<keyword evidence="2" id="KW-1133">Transmembrane helix</keyword>
<proteinExistence type="predicted"/>
<keyword evidence="5" id="KW-1185">Reference proteome</keyword>
<evidence type="ECO:0000256" key="2">
    <source>
        <dbReference type="SAM" id="Phobius"/>
    </source>
</evidence>
<keyword evidence="2" id="KW-0472">Membrane</keyword>
<dbReference type="EMBL" id="JACGCI010000034">
    <property type="protein sequence ID" value="KAF6754551.1"/>
    <property type="molecule type" value="Genomic_DNA"/>
</dbReference>
<dbReference type="Proteomes" id="UP000521943">
    <property type="component" value="Unassembled WGS sequence"/>
</dbReference>
<name>A0A8H6M731_9AGAR</name>